<feature type="region of interest" description="Disordered" evidence="1">
    <location>
        <begin position="293"/>
        <end position="417"/>
    </location>
</feature>
<protein>
    <submittedName>
        <fullName evidence="2">Uncharacterized protein</fullName>
    </submittedName>
</protein>
<feature type="compositionally biased region" description="Basic and acidic residues" evidence="1">
    <location>
        <begin position="302"/>
        <end position="370"/>
    </location>
</feature>
<reference evidence="2 3" key="1">
    <citation type="journal article" date="2020" name="ISME J.">
        <title>Uncovering the hidden diversity of litter-decomposition mechanisms in mushroom-forming fungi.</title>
        <authorList>
            <person name="Floudas D."/>
            <person name="Bentzer J."/>
            <person name="Ahren D."/>
            <person name="Johansson T."/>
            <person name="Persson P."/>
            <person name="Tunlid A."/>
        </authorList>
    </citation>
    <scope>NUCLEOTIDE SEQUENCE [LARGE SCALE GENOMIC DNA]</scope>
    <source>
        <strain evidence="2 3">CBS 146.42</strain>
    </source>
</reference>
<gene>
    <name evidence="2" type="ORF">D9756_002929</name>
</gene>
<dbReference type="Proteomes" id="UP000559027">
    <property type="component" value="Unassembled WGS sequence"/>
</dbReference>
<evidence type="ECO:0000256" key="1">
    <source>
        <dbReference type="SAM" id="MobiDB-lite"/>
    </source>
</evidence>
<feature type="compositionally biased region" description="Polar residues" evidence="1">
    <location>
        <begin position="1"/>
        <end position="11"/>
    </location>
</feature>
<organism evidence="2 3">
    <name type="scientific">Leucocoprinus leucothites</name>
    <dbReference type="NCBI Taxonomy" id="201217"/>
    <lineage>
        <taxon>Eukaryota</taxon>
        <taxon>Fungi</taxon>
        <taxon>Dikarya</taxon>
        <taxon>Basidiomycota</taxon>
        <taxon>Agaricomycotina</taxon>
        <taxon>Agaricomycetes</taxon>
        <taxon>Agaricomycetidae</taxon>
        <taxon>Agaricales</taxon>
        <taxon>Agaricineae</taxon>
        <taxon>Agaricaceae</taxon>
        <taxon>Leucocoprinus</taxon>
    </lineage>
</organism>
<dbReference type="AlphaFoldDB" id="A0A8H5LJQ4"/>
<keyword evidence="3" id="KW-1185">Reference proteome</keyword>
<accession>A0A8H5LJQ4</accession>
<dbReference type="GO" id="GO:0045944">
    <property type="term" value="P:positive regulation of transcription by RNA polymerase II"/>
    <property type="evidence" value="ECO:0007669"/>
    <property type="project" value="TreeGrafter"/>
</dbReference>
<name>A0A8H5LJQ4_9AGAR</name>
<sequence>MSHKSNSSGRVLQSEIPLPSTHAENPPITTPSPLILAPMEHMNHDGTSPKGFWLFKRNNTQRSTSRVMSSKRGGAGAPSLERSLSEPNSPTDPTSAGFTGRDKSEGRVNYINLAEKLLEESKVRFDENRKAWEEFNERFKNLFANGRPAGGKLVKPHTPVHGAQAVAKSIVEDIQAALETMDQEMLVDNTSTSTSNSKKDIPPLQKDIQPPQKGILPPRMFTPEPWFDSSNLNPVIFDKVNKHRSINPEGTWHGHTRTRNAAARRAIPDFGANGPNNGVVGRTEQVTALVSTNLNSSNPVHAQDRGSSDKAETGERERDRGKGKGKEVERYKDWDRERDRDADRANDNHRNMSRERDAGYYREPERGRRDTSRHRRDHPRLLEYPTRPEPPSRERQVSDPAVYTRSSYKRQPSPESIAPAVYTLAEDVEVRDGDSSTDTAGGRNLAGVGIPRVPTIVNYPDDDQVAAFGSLSPNLNRAGPSTRNDLRAGGFVASPLAPVAEIPMSGVPTSNSDTGNRRRRRSRSLDAGLDGRANRERPRSRSPRDRPRARDKDKDRDREWGRPRDKGRERDDRDKDRDRDREKGKDKERDRDRQRDKERDREKGKERDKDRERERDKEKYREKGKDKDKERERDRDKYGSTRLRHPDDEREREPQDSGGRRDKERDRDRDKPRDRDRDRERERERGKDRPREKDKKKDRERDKERDRDRNHKDRERSHDHIRSERERLASPPSSAPPGGNFILPDATTPDPTIPGGYFDGPIPPGPTIPSRAVSPFQSAPPQTTSSFQLGVPATGPLPPNPNSESRFMEILTSPAPPVLYNLPGQL</sequence>
<comment type="caution">
    <text evidence="2">The sequence shown here is derived from an EMBL/GenBank/DDBJ whole genome shotgun (WGS) entry which is preliminary data.</text>
</comment>
<feature type="compositionally biased region" description="Basic and acidic residues" evidence="1">
    <location>
        <begin position="532"/>
        <end position="728"/>
    </location>
</feature>
<feature type="compositionally biased region" description="Polar residues" evidence="1">
    <location>
        <begin position="775"/>
        <end position="788"/>
    </location>
</feature>
<feature type="region of interest" description="Disordered" evidence="1">
    <location>
        <begin position="496"/>
        <end position="806"/>
    </location>
</feature>
<dbReference type="PANTHER" id="PTHR46452">
    <property type="entry name" value="TRANSCRIPTION INITIATION FACTOR TFIID SUBUNIT 3"/>
    <property type="match status" value="1"/>
</dbReference>
<feature type="region of interest" description="Disordered" evidence="1">
    <location>
        <begin position="470"/>
        <end position="489"/>
    </location>
</feature>
<evidence type="ECO:0000313" key="2">
    <source>
        <dbReference type="EMBL" id="KAF5359856.1"/>
    </source>
</evidence>
<evidence type="ECO:0000313" key="3">
    <source>
        <dbReference type="Proteomes" id="UP000559027"/>
    </source>
</evidence>
<feature type="compositionally biased region" description="Polar residues" evidence="1">
    <location>
        <begin position="57"/>
        <end position="68"/>
    </location>
</feature>
<feature type="compositionally biased region" description="Polar residues" evidence="1">
    <location>
        <begin position="85"/>
        <end position="97"/>
    </location>
</feature>
<feature type="compositionally biased region" description="Polar residues" evidence="1">
    <location>
        <begin position="471"/>
        <end position="483"/>
    </location>
</feature>
<feature type="compositionally biased region" description="Polar residues" evidence="1">
    <location>
        <begin position="404"/>
        <end position="414"/>
    </location>
</feature>
<dbReference type="PANTHER" id="PTHR46452:SF1">
    <property type="entry name" value="TRANSCRIPTION INITIATION FACTOR TFIID SUBUNIT 3"/>
    <property type="match status" value="1"/>
</dbReference>
<feature type="region of interest" description="Disordered" evidence="1">
    <location>
        <begin position="189"/>
        <end position="212"/>
    </location>
</feature>
<dbReference type="OrthoDB" id="10570489at2759"/>
<feature type="region of interest" description="Disordered" evidence="1">
    <location>
        <begin position="1"/>
        <end position="105"/>
    </location>
</feature>
<dbReference type="EMBL" id="JAACJO010000004">
    <property type="protein sequence ID" value="KAF5359856.1"/>
    <property type="molecule type" value="Genomic_DNA"/>
</dbReference>
<proteinExistence type="predicted"/>
<dbReference type="GO" id="GO:0005669">
    <property type="term" value="C:transcription factor TFIID complex"/>
    <property type="evidence" value="ECO:0007669"/>
    <property type="project" value="TreeGrafter"/>
</dbReference>